<feature type="domain" description="Mor transcription activator" evidence="1">
    <location>
        <begin position="6"/>
        <end position="104"/>
    </location>
</feature>
<dbReference type="Proteomes" id="UP000188728">
    <property type="component" value="Unassembled WGS sequence"/>
</dbReference>
<dbReference type="InterPro" id="IPR009057">
    <property type="entry name" value="Homeodomain-like_sf"/>
</dbReference>
<organism evidence="2 3">
    <name type="scientific">Rodentibacter trehalosifermentans</name>
    <dbReference type="NCBI Taxonomy" id="1908263"/>
    <lineage>
        <taxon>Bacteria</taxon>
        <taxon>Pseudomonadati</taxon>
        <taxon>Pseudomonadota</taxon>
        <taxon>Gammaproteobacteria</taxon>
        <taxon>Pasteurellales</taxon>
        <taxon>Pasteurellaceae</taxon>
        <taxon>Rodentibacter</taxon>
    </lineage>
</organism>
<gene>
    <name evidence="2" type="ORF">BKK51_12410</name>
</gene>
<dbReference type="InterPro" id="IPR052411">
    <property type="entry name" value="c-mor_Regulatory_Protein"/>
</dbReference>
<dbReference type="PANTHER" id="PTHR37812:SF1">
    <property type="entry name" value="MU-LIKE PROPHAGE FLUMU PROTEIN C"/>
    <property type="match status" value="1"/>
</dbReference>
<dbReference type="EMBL" id="MLHK01000085">
    <property type="protein sequence ID" value="OOF42847.1"/>
    <property type="molecule type" value="Genomic_DNA"/>
</dbReference>
<protein>
    <recommendedName>
        <fullName evidence="1">Mor transcription activator domain-containing protein</fullName>
    </recommendedName>
</protein>
<dbReference type="RefSeq" id="WP_077474759.1">
    <property type="nucleotide sequence ID" value="NZ_MLHK01000085.1"/>
</dbReference>
<dbReference type="SUPFAM" id="SSF46689">
    <property type="entry name" value="Homeodomain-like"/>
    <property type="match status" value="1"/>
</dbReference>
<dbReference type="Gene3D" id="1.10.10.60">
    <property type="entry name" value="Homeodomain-like"/>
    <property type="match status" value="1"/>
</dbReference>
<sequence>MASKRAKDDLNAFVKGVHKAVSTATKEKLKGEALSARIIELIYEDIGGLVIYVPRGFREHTTARNQLIIEQYNGQNVKELAHMFGLSEQWIYKILSTALEKKRQEEETEDETN</sequence>
<evidence type="ECO:0000259" key="1">
    <source>
        <dbReference type="Pfam" id="PF08765"/>
    </source>
</evidence>
<proteinExistence type="predicted"/>
<dbReference type="AlphaFoldDB" id="A0A1V3IM61"/>
<dbReference type="InterPro" id="IPR014875">
    <property type="entry name" value="Mor_transcription_activator"/>
</dbReference>
<dbReference type="PANTHER" id="PTHR37812">
    <property type="entry name" value="MU-LIKE PROPHAGE FLUMU PROTEIN C"/>
    <property type="match status" value="1"/>
</dbReference>
<dbReference type="Pfam" id="PF08765">
    <property type="entry name" value="Mor"/>
    <property type="match status" value="1"/>
</dbReference>
<evidence type="ECO:0000313" key="3">
    <source>
        <dbReference type="Proteomes" id="UP000188728"/>
    </source>
</evidence>
<name>A0A1V3IM61_9PAST</name>
<comment type="caution">
    <text evidence="2">The sequence shown here is derived from an EMBL/GenBank/DDBJ whole genome shotgun (WGS) entry which is preliminary data.</text>
</comment>
<reference evidence="2 3" key="1">
    <citation type="submission" date="2016-10" db="EMBL/GenBank/DDBJ databases">
        <title>Rodentibacter gen. nov. and new species.</title>
        <authorList>
            <person name="Christensen H."/>
        </authorList>
    </citation>
    <scope>NUCLEOTIDE SEQUENCE [LARGE SCALE GENOMIC DNA]</scope>
    <source>
        <strain evidence="2 3">H1983213011</strain>
    </source>
</reference>
<accession>A0A1V3IM61</accession>
<evidence type="ECO:0000313" key="2">
    <source>
        <dbReference type="EMBL" id="OOF42847.1"/>
    </source>
</evidence>